<gene>
    <name evidence="2" type="ORF">GCM10017783_20490</name>
</gene>
<keyword evidence="1" id="KW-0732">Signal</keyword>
<dbReference type="Proteomes" id="UP000632154">
    <property type="component" value="Unassembled WGS sequence"/>
</dbReference>
<dbReference type="EMBL" id="BNAL01000029">
    <property type="protein sequence ID" value="GHG07808.1"/>
    <property type="molecule type" value="Genomic_DNA"/>
</dbReference>
<feature type="chain" id="PRO_5047365150" description="Lipoprotein" evidence="1">
    <location>
        <begin position="25"/>
        <end position="180"/>
    </location>
</feature>
<sequence length="180" mass="19396">MTGLRMGPLLSLLPLCLCACAVSAATRTAQAAQAPTAPTLLRSTAPLEDSALCRTVHCTNKFVVPFGRVQAEDFLTDGGILNITRIRATGQLASSLTANSAMEPQPLDRRSEEVTQLFVQAFTGRPWTAAMARDCQKDGDSFEITGTTVQGSPYVLECVHVDTARIVSIRDLELDTSYDF</sequence>
<proteinExistence type="predicted"/>
<evidence type="ECO:0000313" key="2">
    <source>
        <dbReference type="EMBL" id="GHG07808.1"/>
    </source>
</evidence>
<comment type="caution">
    <text evidence="2">The sequence shown here is derived from an EMBL/GenBank/DDBJ whole genome shotgun (WGS) entry which is preliminary data.</text>
</comment>
<reference evidence="3" key="1">
    <citation type="journal article" date="2019" name="Int. J. Syst. Evol. Microbiol.">
        <title>The Global Catalogue of Microorganisms (GCM) 10K type strain sequencing project: providing services to taxonomists for standard genome sequencing and annotation.</title>
        <authorList>
            <consortium name="The Broad Institute Genomics Platform"/>
            <consortium name="The Broad Institute Genome Sequencing Center for Infectious Disease"/>
            <person name="Wu L."/>
            <person name="Ma J."/>
        </authorList>
    </citation>
    <scope>NUCLEOTIDE SEQUENCE [LARGE SCALE GENOMIC DNA]</scope>
    <source>
        <strain evidence="3">CGMCC 1.18439</strain>
    </source>
</reference>
<feature type="signal peptide" evidence="1">
    <location>
        <begin position="1"/>
        <end position="24"/>
    </location>
</feature>
<evidence type="ECO:0000313" key="3">
    <source>
        <dbReference type="Proteomes" id="UP000632154"/>
    </source>
</evidence>
<protein>
    <recommendedName>
        <fullName evidence="4">Lipoprotein</fullName>
    </recommendedName>
</protein>
<accession>A0ABQ3KF19</accession>
<organism evidence="2 3">
    <name type="scientific">Deinococcus piscis</name>
    <dbReference type="NCBI Taxonomy" id="394230"/>
    <lineage>
        <taxon>Bacteria</taxon>
        <taxon>Thermotogati</taxon>
        <taxon>Deinococcota</taxon>
        <taxon>Deinococci</taxon>
        <taxon>Deinococcales</taxon>
        <taxon>Deinococcaceae</taxon>
        <taxon>Deinococcus</taxon>
    </lineage>
</organism>
<name>A0ABQ3KF19_9DEIO</name>
<keyword evidence="3" id="KW-1185">Reference proteome</keyword>
<evidence type="ECO:0008006" key="4">
    <source>
        <dbReference type="Google" id="ProtNLM"/>
    </source>
</evidence>
<evidence type="ECO:0000256" key="1">
    <source>
        <dbReference type="SAM" id="SignalP"/>
    </source>
</evidence>